<organism evidence="9 10">
    <name type="scientific">Luteolibacter pohnpeiensis</name>
    <dbReference type="NCBI Taxonomy" id="454153"/>
    <lineage>
        <taxon>Bacteria</taxon>
        <taxon>Pseudomonadati</taxon>
        <taxon>Verrucomicrobiota</taxon>
        <taxon>Verrucomicrobiia</taxon>
        <taxon>Verrucomicrobiales</taxon>
        <taxon>Verrucomicrobiaceae</taxon>
        <taxon>Luteolibacter</taxon>
    </lineage>
</organism>
<dbReference type="RefSeq" id="WP_200270917.1">
    <property type="nucleotide sequence ID" value="NZ_JAENIJ010000017.1"/>
</dbReference>
<proteinExistence type="inferred from homology"/>
<evidence type="ECO:0000313" key="9">
    <source>
        <dbReference type="EMBL" id="MBK1883114.1"/>
    </source>
</evidence>
<keyword evidence="5 7" id="KW-1133">Transmembrane helix</keyword>
<name>A0A934VX23_9BACT</name>
<evidence type="ECO:0000259" key="8">
    <source>
        <dbReference type="Pfam" id="PF01694"/>
    </source>
</evidence>
<feature type="transmembrane region" description="Helical" evidence="7">
    <location>
        <begin position="288"/>
        <end position="308"/>
    </location>
</feature>
<comment type="similarity">
    <text evidence="2">Belongs to the peptidase S54 family.</text>
</comment>
<keyword evidence="9" id="KW-0645">Protease</keyword>
<dbReference type="AlphaFoldDB" id="A0A934VX23"/>
<feature type="domain" description="Peptidase S54 rhomboid" evidence="8">
    <location>
        <begin position="223"/>
        <end position="359"/>
    </location>
</feature>
<keyword evidence="4" id="KW-0378">Hydrolase</keyword>
<dbReference type="InterPro" id="IPR022764">
    <property type="entry name" value="Peptidase_S54_rhomboid_dom"/>
</dbReference>
<dbReference type="SUPFAM" id="SSF144091">
    <property type="entry name" value="Rhomboid-like"/>
    <property type="match status" value="1"/>
</dbReference>
<evidence type="ECO:0000256" key="1">
    <source>
        <dbReference type="ARBA" id="ARBA00004141"/>
    </source>
</evidence>
<feature type="transmembrane region" description="Helical" evidence="7">
    <location>
        <begin position="263"/>
        <end position="282"/>
    </location>
</feature>
<dbReference type="Pfam" id="PF01694">
    <property type="entry name" value="Rhomboid"/>
    <property type="match status" value="1"/>
</dbReference>
<feature type="transmembrane region" description="Helical" evidence="7">
    <location>
        <begin position="375"/>
        <end position="395"/>
    </location>
</feature>
<reference evidence="9" key="1">
    <citation type="submission" date="2021-01" db="EMBL/GenBank/DDBJ databases">
        <title>Modified the classification status of verrucomicrobia.</title>
        <authorList>
            <person name="Feng X."/>
        </authorList>
    </citation>
    <scope>NUCLEOTIDE SEQUENCE</scope>
    <source>
        <strain evidence="9">KCTC 22041</strain>
    </source>
</reference>
<dbReference type="Gene3D" id="1.20.1540.10">
    <property type="entry name" value="Rhomboid-like"/>
    <property type="match status" value="1"/>
</dbReference>
<keyword evidence="3 7" id="KW-0812">Transmembrane</keyword>
<dbReference type="InterPro" id="IPR035952">
    <property type="entry name" value="Rhomboid-like_sf"/>
</dbReference>
<dbReference type="GO" id="GO:0004252">
    <property type="term" value="F:serine-type endopeptidase activity"/>
    <property type="evidence" value="ECO:0007669"/>
    <property type="project" value="InterPro"/>
</dbReference>
<evidence type="ECO:0000256" key="7">
    <source>
        <dbReference type="SAM" id="Phobius"/>
    </source>
</evidence>
<dbReference type="EMBL" id="JAENIJ010000017">
    <property type="protein sequence ID" value="MBK1883114.1"/>
    <property type="molecule type" value="Genomic_DNA"/>
</dbReference>
<evidence type="ECO:0000256" key="6">
    <source>
        <dbReference type="ARBA" id="ARBA00023136"/>
    </source>
</evidence>
<evidence type="ECO:0000256" key="2">
    <source>
        <dbReference type="ARBA" id="ARBA00009045"/>
    </source>
</evidence>
<feature type="transmembrane region" description="Helical" evidence="7">
    <location>
        <begin position="225"/>
        <end position="251"/>
    </location>
</feature>
<evidence type="ECO:0000256" key="4">
    <source>
        <dbReference type="ARBA" id="ARBA00022801"/>
    </source>
</evidence>
<evidence type="ECO:0000313" key="10">
    <source>
        <dbReference type="Proteomes" id="UP000603141"/>
    </source>
</evidence>
<dbReference type="InterPro" id="IPR050925">
    <property type="entry name" value="Rhomboid_protease_S54"/>
</dbReference>
<feature type="transmembrane region" description="Helical" evidence="7">
    <location>
        <begin position="344"/>
        <end position="363"/>
    </location>
</feature>
<gene>
    <name evidence="9" type="ORF">JIN85_11850</name>
</gene>
<sequence>MNEAATAAPDAPIWARPEAFPPAPSGWGWVDPKDINHPCESLEALAEAVRNDRESAVCLVWTPDRPRMMVPEEIPHLETSVLEARRRWSSDDLDTASRKLQWSGTIFAVLFVYTLNAELRLQHDFLNALRAALNSTWVEICFLLSVMFAAIPWYQARKQQAELGQWSASAHVPLVRFSIWLDRQKAPVTWFILGLILLVGLAQMLPGNGIAAAGLDKEAYRQGEWWRIFTGPFLHGNPVHLFLNGAALLYLGKRLEVFARWPHLPLVFLISAWAGGEASLHFVEAPSVGASGGLMGWLGFLLIFETLHSRLVPRSARRRLLAAVFLTALIGLLGHKFIDNAAHAGGLVAGMVYAALVFPRSVSAYRPKTHLVDRIGGILALCILIAFACLAIWKISAA</sequence>
<feature type="transmembrane region" description="Helical" evidence="7">
    <location>
        <begin position="136"/>
        <end position="154"/>
    </location>
</feature>
<feature type="transmembrane region" description="Helical" evidence="7">
    <location>
        <begin position="320"/>
        <end position="338"/>
    </location>
</feature>
<accession>A0A934VX23</accession>
<evidence type="ECO:0000256" key="5">
    <source>
        <dbReference type="ARBA" id="ARBA00022989"/>
    </source>
</evidence>
<dbReference type="PANTHER" id="PTHR43731">
    <property type="entry name" value="RHOMBOID PROTEASE"/>
    <property type="match status" value="1"/>
</dbReference>
<keyword evidence="6 7" id="KW-0472">Membrane</keyword>
<feature type="transmembrane region" description="Helical" evidence="7">
    <location>
        <begin position="100"/>
        <end position="116"/>
    </location>
</feature>
<dbReference type="PANTHER" id="PTHR43731:SF14">
    <property type="entry name" value="PRESENILIN-ASSOCIATED RHOMBOID-LIKE PROTEIN, MITOCHONDRIAL"/>
    <property type="match status" value="1"/>
</dbReference>
<dbReference type="GO" id="GO:0016020">
    <property type="term" value="C:membrane"/>
    <property type="evidence" value="ECO:0007669"/>
    <property type="project" value="UniProtKB-SubCell"/>
</dbReference>
<comment type="caution">
    <text evidence="9">The sequence shown here is derived from an EMBL/GenBank/DDBJ whole genome shotgun (WGS) entry which is preliminary data.</text>
</comment>
<comment type="subcellular location">
    <subcellularLocation>
        <location evidence="1">Membrane</location>
        <topology evidence="1">Multi-pass membrane protein</topology>
    </subcellularLocation>
</comment>
<evidence type="ECO:0000256" key="3">
    <source>
        <dbReference type="ARBA" id="ARBA00022692"/>
    </source>
</evidence>
<feature type="transmembrane region" description="Helical" evidence="7">
    <location>
        <begin position="186"/>
        <end position="205"/>
    </location>
</feature>
<protein>
    <submittedName>
        <fullName evidence="9">Rhomboid family intramembrane serine protease</fullName>
    </submittedName>
</protein>
<dbReference type="GO" id="GO:0006508">
    <property type="term" value="P:proteolysis"/>
    <property type="evidence" value="ECO:0007669"/>
    <property type="project" value="UniProtKB-KW"/>
</dbReference>
<dbReference type="Proteomes" id="UP000603141">
    <property type="component" value="Unassembled WGS sequence"/>
</dbReference>
<keyword evidence="10" id="KW-1185">Reference proteome</keyword>